<organism evidence="2 3">
    <name type="scientific">Chara braunii</name>
    <name type="common">Braun's stonewort</name>
    <dbReference type="NCBI Taxonomy" id="69332"/>
    <lineage>
        <taxon>Eukaryota</taxon>
        <taxon>Viridiplantae</taxon>
        <taxon>Streptophyta</taxon>
        <taxon>Charophyceae</taxon>
        <taxon>Charales</taxon>
        <taxon>Characeae</taxon>
        <taxon>Chara</taxon>
    </lineage>
</organism>
<dbReference type="AlphaFoldDB" id="A0A388MFR2"/>
<comment type="caution">
    <text evidence="2">The sequence shown here is derived from an EMBL/GenBank/DDBJ whole genome shotgun (WGS) entry which is preliminary data.</text>
</comment>
<reference evidence="2 3" key="1">
    <citation type="journal article" date="2018" name="Cell">
        <title>The Chara Genome: Secondary Complexity and Implications for Plant Terrestrialization.</title>
        <authorList>
            <person name="Nishiyama T."/>
            <person name="Sakayama H."/>
            <person name="Vries J.D."/>
            <person name="Buschmann H."/>
            <person name="Saint-Marcoux D."/>
            <person name="Ullrich K.K."/>
            <person name="Haas F.B."/>
            <person name="Vanderstraeten L."/>
            <person name="Becker D."/>
            <person name="Lang D."/>
            <person name="Vosolsobe S."/>
            <person name="Rombauts S."/>
            <person name="Wilhelmsson P.K.I."/>
            <person name="Janitza P."/>
            <person name="Kern R."/>
            <person name="Heyl A."/>
            <person name="Rumpler F."/>
            <person name="Villalobos L.I.A.C."/>
            <person name="Clay J.M."/>
            <person name="Skokan R."/>
            <person name="Toyoda A."/>
            <person name="Suzuki Y."/>
            <person name="Kagoshima H."/>
            <person name="Schijlen E."/>
            <person name="Tajeshwar N."/>
            <person name="Catarino B."/>
            <person name="Hetherington A.J."/>
            <person name="Saltykova A."/>
            <person name="Bonnot C."/>
            <person name="Breuninger H."/>
            <person name="Symeonidi A."/>
            <person name="Radhakrishnan G.V."/>
            <person name="Van Nieuwerburgh F."/>
            <person name="Deforce D."/>
            <person name="Chang C."/>
            <person name="Karol K.G."/>
            <person name="Hedrich R."/>
            <person name="Ulvskov P."/>
            <person name="Glockner G."/>
            <person name="Delwiche C.F."/>
            <person name="Petrasek J."/>
            <person name="Van de Peer Y."/>
            <person name="Friml J."/>
            <person name="Beilby M."/>
            <person name="Dolan L."/>
            <person name="Kohara Y."/>
            <person name="Sugano S."/>
            <person name="Fujiyama A."/>
            <person name="Delaux P.-M."/>
            <person name="Quint M."/>
            <person name="TheiBen G."/>
            <person name="Hagemann M."/>
            <person name="Harholt J."/>
            <person name="Dunand C."/>
            <person name="Zachgo S."/>
            <person name="Langdale J."/>
            <person name="Maumus F."/>
            <person name="Straeten D.V.D."/>
            <person name="Gould S.B."/>
            <person name="Rensing S.A."/>
        </authorList>
    </citation>
    <scope>NUCLEOTIDE SEQUENCE [LARGE SCALE GENOMIC DNA]</scope>
    <source>
        <strain evidence="2 3">S276</strain>
    </source>
</reference>
<dbReference type="Proteomes" id="UP000265515">
    <property type="component" value="Unassembled WGS sequence"/>
</dbReference>
<evidence type="ECO:0000256" key="1">
    <source>
        <dbReference type="SAM" id="Phobius"/>
    </source>
</evidence>
<keyword evidence="1" id="KW-0812">Transmembrane</keyword>
<feature type="transmembrane region" description="Helical" evidence="1">
    <location>
        <begin position="39"/>
        <end position="63"/>
    </location>
</feature>
<dbReference type="Gramene" id="GBG93384">
    <property type="protein sequence ID" value="GBG93384"/>
    <property type="gene ID" value="CBR_g67630"/>
</dbReference>
<sequence length="94" mass="10757">MKNVLPWRGECCWEKVHVDKKPHFGASLASFACHFSMPLFMLLFHFPLLLASLASCLCIHLVCRSPEKIENRNRTTSTLVPLLNTVSLHPILWL</sequence>
<evidence type="ECO:0000313" key="2">
    <source>
        <dbReference type="EMBL" id="GBG93384.1"/>
    </source>
</evidence>
<evidence type="ECO:0000313" key="3">
    <source>
        <dbReference type="Proteomes" id="UP000265515"/>
    </source>
</evidence>
<proteinExistence type="predicted"/>
<keyword evidence="3" id="KW-1185">Reference proteome</keyword>
<keyword evidence="1" id="KW-0472">Membrane</keyword>
<keyword evidence="1" id="KW-1133">Transmembrane helix</keyword>
<accession>A0A388MFR2</accession>
<gene>
    <name evidence="2" type="ORF">CBR_g67630</name>
</gene>
<protein>
    <submittedName>
        <fullName evidence="2">Uncharacterized protein</fullName>
    </submittedName>
</protein>
<name>A0A388MFR2_CHABU</name>
<dbReference type="EMBL" id="BFEA01001583">
    <property type="protein sequence ID" value="GBG93384.1"/>
    <property type="molecule type" value="Genomic_DNA"/>
</dbReference>
<dbReference type="PROSITE" id="PS51257">
    <property type="entry name" value="PROKAR_LIPOPROTEIN"/>
    <property type="match status" value="1"/>
</dbReference>